<dbReference type="PANTHER" id="PTHR33293:SF1">
    <property type="entry name" value="INSERTION ELEMENT IS1 1 PROTEIN INSB-RELATED"/>
    <property type="match status" value="1"/>
</dbReference>
<evidence type="ECO:0000313" key="2">
    <source>
        <dbReference type="EMBL" id="GCE96468.1"/>
    </source>
</evidence>
<dbReference type="EMBL" id="BIMW01000192">
    <property type="protein sequence ID" value="GCE96468.1"/>
    <property type="molecule type" value="Genomic_DNA"/>
</dbReference>
<name>A0A5M3TEM5_LIMPL</name>
<dbReference type="Proteomes" id="UP000326169">
    <property type="component" value="Unassembled WGS sequence"/>
</dbReference>
<comment type="caution">
    <text evidence="2">The sequence shown here is derived from an EMBL/GenBank/DDBJ whole genome shotgun (WGS) entry which is preliminary data.</text>
</comment>
<sequence length="99" mass="11223">MPHCPDCDSKRTVKNGHIHTGKQRYLCRNCGRQFVKNPTNKVIDTPTRELIDRLLLERIPMAGIARAVQVSEQWLQDYVNGKAAQTPRQVAVSPKKKDG</sequence>
<dbReference type="InterPro" id="IPR003220">
    <property type="entry name" value="InsA_N_dom_Znf"/>
</dbReference>
<dbReference type="InterPro" id="IPR051354">
    <property type="entry name" value="Transposase_27_IS1"/>
</dbReference>
<organism evidence="2 3">
    <name type="scientific">Limnospira platensis NIES-46</name>
    <dbReference type="NCBI Taxonomy" id="1236695"/>
    <lineage>
        <taxon>Bacteria</taxon>
        <taxon>Bacillati</taxon>
        <taxon>Cyanobacteriota</taxon>
        <taxon>Cyanophyceae</taxon>
        <taxon>Oscillatoriophycideae</taxon>
        <taxon>Oscillatoriales</taxon>
        <taxon>Sirenicapillariaceae</taxon>
        <taxon>Limnospira</taxon>
    </lineage>
</organism>
<accession>A0A5M3TEM5</accession>
<gene>
    <name evidence="2" type="ORF">NIES46_45400</name>
</gene>
<evidence type="ECO:0000313" key="3">
    <source>
        <dbReference type="Proteomes" id="UP000326169"/>
    </source>
</evidence>
<evidence type="ECO:0000259" key="1">
    <source>
        <dbReference type="Pfam" id="PF03811"/>
    </source>
</evidence>
<proteinExistence type="predicted"/>
<protein>
    <recommendedName>
        <fullName evidence="1">InsA N-terminal zinc ribbon domain-containing protein</fullName>
    </recommendedName>
</protein>
<dbReference type="PANTHER" id="PTHR33293">
    <property type="entry name" value="INSERTION ELEMENT IS1 1 PROTEIN INSB-RELATED"/>
    <property type="match status" value="1"/>
</dbReference>
<reference evidence="2 3" key="1">
    <citation type="journal article" date="2019" name="J Genomics">
        <title>The Draft Genome of a Hydrogen-producing Cyanobacterium, Arthrospira platensis NIES-46.</title>
        <authorList>
            <person name="Suzuki S."/>
            <person name="Yamaguchi H."/>
            <person name="Kawachi M."/>
        </authorList>
    </citation>
    <scope>NUCLEOTIDE SEQUENCE [LARGE SCALE GENOMIC DNA]</scope>
    <source>
        <strain evidence="2 3">NIES-46</strain>
    </source>
</reference>
<keyword evidence="3" id="KW-1185">Reference proteome</keyword>
<feature type="domain" description="InsA N-terminal zinc ribbon" evidence="1">
    <location>
        <begin position="3"/>
        <end position="30"/>
    </location>
</feature>
<dbReference type="Pfam" id="PF03811">
    <property type="entry name" value="Zn_ribbon_InsA"/>
    <property type="match status" value="1"/>
</dbReference>